<name>A0A498QXT0_9MYCO</name>
<feature type="region of interest" description="Disordered" evidence="1">
    <location>
        <begin position="76"/>
        <end position="113"/>
    </location>
</feature>
<dbReference type="AlphaFoldDB" id="A0A498QXT0"/>
<organism evidence="2 3">
    <name type="scientific">Mycobacterium pseudokansasii</name>
    <dbReference type="NCBI Taxonomy" id="2341080"/>
    <lineage>
        <taxon>Bacteria</taxon>
        <taxon>Bacillati</taxon>
        <taxon>Actinomycetota</taxon>
        <taxon>Actinomycetes</taxon>
        <taxon>Mycobacteriales</taxon>
        <taxon>Mycobacteriaceae</taxon>
        <taxon>Mycobacterium</taxon>
    </lineage>
</organism>
<accession>A0A498QXT0</accession>
<dbReference type="RefSeq" id="WP_122502269.1">
    <property type="nucleotide sequence ID" value="NZ_UPHU01000001.1"/>
</dbReference>
<protein>
    <submittedName>
        <fullName evidence="2">Uncharacterized protein</fullName>
    </submittedName>
</protein>
<dbReference type="Proteomes" id="UP000268285">
    <property type="component" value="Unassembled WGS sequence"/>
</dbReference>
<reference evidence="2 3" key="1">
    <citation type="submission" date="2018-09" db="EMBL/GenBank/DDBJ databases">
        <authorList>
            <person name="Tagini F."/>
        </authorList>
    </citation>
    <scope>NUCLEOTIDE SEQUENCE [LARGE SCALE GENOMIC DNA]</scope>
    <source>
        <strain evidence="2 3">MK142</strain>
    </source>
</reference>
<keyword evidence="3" id="KW-1185">Reference proteome</keyword>
<sequence length="113" mass="11566">MIILVIAPCLADGLGLCEALADAVSGRGRAIGWPAAGSRPRWRAFRADASQTMRDMPGVGRAITAAARFAWTEAAPAGSARLTPPPASRKPTAIPAGADQPAALPDDDGFCGR</sequence>
<evidence type="ECO:0000313" key="2">
    <source>
        <dbReference type="EMBL" id="VBA51395.1"/>
    </source>
</evidence>
<gene>
    <name evidence="2" type="ORF">LAUMK142_03080</name>
</gene>
<evidence type="ECO:0000313" key="3">
    <source>
        <dbReference type="Proteomes" id="UP000268285"/>
    </source>
</evidence>
<evidence type="ECO:0000256" key="1">
    <source>
        <dbReference type="SAM" id="MobiDB-lite"/>
    </source>
</evidence>
<dbReference type="EMBL" id="UPHU01000001">
    <property type="protein sequence ID" value="VBA51395.1"/>
    <property type="molecule type" value="Genomic_DNA"/>
</dbReference>
<proteinExistence type="predicted"/>